<accession>A0AAV2MG18</accession>
<protein>
    <submittedName>
        <fullName evidence="2">Uncharacterized protein</fullName>
    </submittedName>
</protein>
<dbReference type="EMBL" id="OZ035829">
    <property type="protein sequence ID" value="CAL1612311.1"/>
    <property type="molecule type" value="Genomic_DNA"/>
</dbReference>
<name>A0AAV2MG18_KNICA</name>
<proteinExistence type="predicted"/>
<feature type="compositionally biased region" description="Low complexity" evidence="1">
    <location>
        <begin position="33"/>
        <end position="66"/>
    </location>
</feature>
<feature type="region of interest" description="Disordered" evidence="1">
    <location>
        <begin position="204"/>
        <end position="227"/>
    </location>
</feature>
<sequence>MTHSPKANGGGVSGPDIDLKPGASGGPPVCAPSAESTSVQSSSGSSVISPLLPSMATPTPSPPVTATQAGGSWLPWVLQSLLLPVPSLLTLSPHPSLSPLIFYPLPSSLTLFLSLTANDGMILQLNRRIRLAHNRFRPAFILEPSQPQPVHPPTGAFFHPSQFHTSHKLPSEGARITAIPSRELNRRVVVGPASPRVVPSALHLRGASSPRGGRRRTPRGEGCWHGGREMPAVSGGEAMVSASCQDSSAAELGLGGGGLCRTGTANKVRDRQRWGEAPKFVVE</sequence>
<reference evidence="2 3" key="1">
    <citation type="submission" date="2024-04" db="EMBL/GenBank/DDBJ databases">
        <authorList>
            <person name="Waldvogel A.-M."/>
            <person name="Schoenle A."/>
        </authorList>
    </citation>
    <scope>NUCLEOTIDE SEQUENCE [LARGE SCALE GENOMIC DNA]</scope>
</reference>
<gene>
    <name evidence="2" type="ORF">KC01_LOCUS38641</name>
</gene>
<evidence type="ECO:0000313" key="3">
    <source>
        <dbReference type="Proteomes" id="UP001497482"/>
    </source>
</evidence>
<feature type="region of interest" description="Disordered" evidence="1">
    <location>
        <begin position="1"/>
        <end position="66"/>
    </location>
</feature>
<dbReference type="AlphaFoldDB" id="A0AAV2MG18"/>
<keyword evidence="3" id="KW-1185">Reference proteome</keyword>
<evidence type="ECO:0000256" key="1">
    <source>
        <dbReference type="SAM" id="MobiDB-lite"/>
    </source>
</evidence>
<evidence type="ECO:0000313" key="2">
    <source>
        <dbReference type="EMBL" id="CAL1612311.1"/>
    </source>
</evidence>
<organism evidence="2 3">
    <name type="scientific">Knipowitschia caucasica</name>
    <name type="common">Caucasian dwarf goby</name>
    <name type="synonym">Pomatoschistus caucasicus</name>
    <dbReference type="NCBI Taxonomy" id="637954"/>
    <lineage>
        <taxon>Eukaryota</taxon>
        <taxon>Metazoa</taxon>
        <taxon>Chordata</taxon>
        <taxon>Craniata</taxon>
        <taxon>Vertebrata</taxon>
        <taxon>Euteleostomi</taxon>
        <taxon>Actinopterygii</taxon>
        <taxon>Neopterygii</taxon>
        <taxon>Teleostei</taxon>
        <taxon>Neoteleostei</taxon>
        <taxon>Acanthomorphata</taxon>
        <taxon>Gobiaria</taxon>
        <taxon>Gobiiformes</taxon>
        <taxon>Gobioidei</taxon>
        <taxon>Gobiidae</taxon>
        <taxon>Gobiinae</taxon>
        <taxon>Knipowitschia</taxon>
    </lineage>
</organism>
<dbReference type="Proteomes" id="UP001497482">
    <property type="component" value="Chromosome 7"/>
</dbReference>